<evidence type="ECO:0000256" key="1">
    <source>
        <dbReference type="ARBA" id="ARBA00022741"/>
    </source>
</evidence>
<dbReference type="GO" id="GO:0005525">
    <property type="term" value="F:GTP binding"/>
    <property type="evidence" value="ECO:0007669"/>
    <property type="project" value="InterPro"/>
</dbReference>
<keyword evidence="7" id="KW-1185">Reference proteome</keyword>
<dbReference type="CDD" id="cd08771">
    <property type="entry name" value="DLP_1"/>
    <property type="match status" value="1"/>
</dbReference>
<dbReference type="Pfam" id="PF01031">
    <property type="entry name" value="Dynamin_M"/>
    <property type="match status" value="2"/>
</dbReference>
<name>A0A835XZS8_9CHLO</name>
<keyword evidence="1" id="KW-0547">Nucleotide-binding</keyword>
<dbReference type="AlphaFoldDB" id="A0A835XZS8"/>
<dbReference type="PANTHER" id="PTHR11566:SF21">
    <property type="entry name" value="DYNAMIN RELATED PROTEIN 1, ISOFORM A"/>
    <property type="match status" value="1"/>
</dbReference>
<dbReference type="EMBL" id="JAEHOE010000082">
    <property type="protein sequence ID" value="KAG2488599.1"/>
    <property type="molecule type" value="Genomic_DNA"/>
</dbReference>
<dbReference type="Gene3D" id="3.40.50.300">
    <property type="entry name" value="P-loop containing nucleotide triphosphate hydrolases"/>
    <property type="match status" value="1"/>
</dbReference>
<reference evidence="6" key="1">
    <citation type="journal article" date="2020" name="bioRxiv">
        <title>Comparative genomics of Chlamydomonas.</title>
        <authorList>
            <person name="Craig R.J."/>
            <person name="Hasan A.R."/>
            <person name="Ness R.W."/>
            <person name="Keightley P.D."/>
        </authorList>
    </citation>
    <scope>NUCLEOTIDE SEQUENCE</scope>
    <source>
        <strain evidence="6">CCAP 11/70</strain>
    </source>
</reference>
<dbReference type="GO" id="GO:0016020">
    <property type="term" value="C:membrane"/>
    <property type="evidence" value="ECO:0007669"/>
    <property type="project" value="TreeGrafter"/>
</dbReference>
<dbReference type="InterPro" id="IPR045063">
    <property type="entry name" value="Dynamin_N"/>
</dbReference>
<evidence type="ECO:0000259" key="4">
    <source>
        <dbReference type="PROSITE" id="PS51388"/>
    </source>
</evidence>
<dbReference type="GO" id="GO:0005874">
    <property type="term" value="C:microtubule"/>
    <property type="evidence" value="ECO:0007669"/>
    <property type="project" value="TreeGrafter"/>
</dbReference>
<dbReference type="SUPFAM" id="SSF52540">
    <property type="entry name" value="P-loop containing nucleoside triphosphate hydrolases"/>
    <property type="match status" value="1"/>
</dbReference>
<dbReference type="InterPro" id="IPR030381">
    <property type="entry name" value="G_DYNAMIN_dom"/>
</dbReference>
<evidence type="ECO:0000313" key="7">
    <source>
        <dbReference type="Proteomes" id="UP000612055"/>
    </source>
</evidence>
<dbReference type="PANTHER" id="PTHR11566">
    <property type="entry name" value="DYNAMIN"/>
    <property type="match status" value="1"/>
</dbReference>
<dbReference type="GO" id="GO:0005737">
    <property type="term" value="C:cytoplasm"/>
    <property type="evidence" value="ECO:0007669"/>
    <property type="project" value="TreeGrafter"/>
</dbReference>
<dbReference type="GO" id="GO:0003924">
    <property type="term" value="F:GTPase activity"/>
    <property type="evidence" value="ECO:0007669"/>
    <property type="project" value="InterPro"/>
</dbReference>
<dbReference type="OrthoDB" id="529871at2759"/>
<keyword evidence="2" id="KW-0342">GTP-binding</keyword>
<dbReference type="PROSITE" id="PS51718">
    <property type="entry name" value="G_DYNAMIN_2"/>
    <property type="match status" value="1"/>
</dbReference>
<dbReference type="InterPro" id="IPR020850">
    <property type="entry name" value="GED_dom"/>
</dbReference>
<evidence type="ECO:0000259" key="5">
    <source>
        <dbReference type="PROSITE" id="PS51718"/>
    </source>
</evidence>
<organism evidence="6 7">
    <name type="scientific">Edaphochlamys debaryana</name>
    <dbReference type="NCBI Taxonomy" id="47281"/>
    <lineage>
        <taxon>Eukaryota</taxon>
        <taxon>Viridiplantae</taxon>
        <taxon>Chlorophyta</taxon>
        <taxon>core chlorophytes</taxon>
        <taxon>Chlorophyceae</taxon>
        <taxon>CS clade</taxon>
        <taxon>Chlamydomonadales</taxon>
        <taxon>Chlamydomonadales incertae sedis</taxon>
        <taxon>Edaphochlamys</taxon>
    </lineage>
</organism>
<dbReference type="Gene3D" id="1.20.120.1240">
    <property type="entry name" value="Dynamin, middle domain"/>
    <property type="match status" value="1"/>
</dbReference>
<sequence length="1089" mass="111119">MDSGLGDIPYQHLAAAALDVSNRLRALGVEQDLAVPSLVICGDQSSGKSSVVEAIAGVSLPRSVGTCTRCPTEVRLRTAPPTDTAGISAPAPGPNGALASTAGSGDDDGAAAPKWRCRILLHRECDASGAKLPQVPPEELFVDLTEQQKERVAVCVSAAQAVLLNPSLAGNTVGGAREFVPEFRPDGSVVARHVGLERNELSFTANKVVLEIDGAEADLTIIDMPGIIHDSRSPEPGEADPVELVRGMTAEAVAPEHHIIAMALQASADPETQLVRRMAREVDPAGARSIGIITKPDQLLDDASIGRAVGNVARSGAEVAGGKRGTELQLGYYVVRNPHQDELNDHMSFAQARDLERAYFSKTPLWVQAAAASPDVARRLGAANLRQGLSELLVRRLQAQLPSILGVARAKLAAVRQQLAALPPAPPADSAMELRRCLGRTVQVLHNEIQATPEPGGTKAFYQRVASLFEAYGEGAIRATPAFLVGRTLVSALSSSERNLRLEMAAAAAAGSGSGSGSGSAAGGAAAGAGKGGKAAAQGSDGGDATAAISLITPEKSPAAAAAAAAAKAAPVLGSSTSASPAPAFATSGPLASSAFGAFAPAPAAAPAASGFAAFGAAPVFGASPSAPAAAAAPAAARAAFAPAASTPTAGGAGAGSGAGAGTSQPVFGFGYVAPAAAATTSSPAPAAHASTSTTGFAAPAAAATTAATVTAHANTAHVTAAGPGSGSGSGSGLGSGLGSDLGAAKRTAAAAGLAATREEAEAEVTDADVERAVRECEELRRDLSKALFPERFMSLPEVHALRREHLGRELRGFSPYSALEALVERFQHQFRPHALSCVTAVVEAVRAKVAEVVRQHFGRYPRAAKLVGQALASKLDQLAATARADVETLVEREESCIYTINTHYFRDSFHCFLGRLKVAYCRPPAQSEEQRREVRALLQQLSGFGVSFSCFEDAFNAQATPYDEELRLMAACLAYYKVSFKRMLDAVPLALHRSLLDPLARKDEVEASLLAGLRLDGAGAGAQAANGGLSLGLGLGLGLSGGSSAALSRIMAEDQGLAAQRCALASLEQRLGEAVEALERAEAGAEDD</sequence>
<dbReference type="InterPro" id="IPR000375">
    <property type="entry name" value="Dynamin_stalk"/>
</dbReference>
<feature type="domain" description="GED" evidence="4">
    <location>
        <begin position="966"/>
        <end position="1087"/>
    </location>
</feature>
<dbReference type="InterPro" id="IPR001401">
    <property type="entry name" value="Dynamin_GTPase"/>
</dbReference>
<dbReference type="InterPro" id="IPR027417">
    <property type="entry name" value="P-loop_NTPase"/>
</dbReference>
<protein>
    <submittedName>
        <fullName evidence="6">Uncharacterized protein</fullName>
    </submittedName>
</protein>
<dbReference type="GO" id="GO:0008017">
    <property type="term" value="F:microtubule binding"/>
    <property type="evidence" value="ECO:0007669"/>
    <property type="project" value="TreeGrafter"/>
</dbReference>
<comment type="caution">
    <text evidence="6">The sequence shown here is derived from an EMBL/GenBank/DDBJ whole genome shotgun (WGS) entry which is preliminary data.</text>
</comment>
<evidence type="ECO:0000256" key="3">
    <source>
        <dbReference type="SAM" id="MobiDB-lite"/>
    </source>
</evidence>
<accession>A0A835XZS8</accession>
<dbReference type="PROSITE" id="PS51388">
    <property type="entry name" value="GED"/>
    <property type="match status" value="1"/>
</dbReference>
<proteinExistence type="predicted"/>
<dbReference type="Proteomes" id="UP000612055">
    <property type="component" value="Unassembled WGS sequence"/>
</dbReference>
<feature type="region of interest" description="Disordered" evidence="3">
    <location>
        <begin position="78"/>
        <end position="107"/>
    </location>
</feature>
<evidence type="ECO:0000256" key="2">
    <source>
        <dbReference type="ARBA" id="ARBA00023134"/>
    </source>
</evidence>
<dbReference type="SMART" id="SM00053">
    <property type="entry name" value="DYNc"/>
    <property type="match status" value="1"/>
</dbReference>
<gene>
    <name evidence="6" type="ORF">HYH03_012918</name>
</gene>
<dbReference type="InterPro" id="IPR022812">
    <property type="entry name" value="Dynamin"/>
</dbReference>
<feature type="domain" description="Dynamin-type G" evidence="5">
    <location>
        <begin position="32"/>
        <end position="402"/>
    </location>
</feature>
<dbReference type="PRINTS" id="PR00195">
    <property type="entry name" value="DYNAMIN"/>
</dbReference>
<evidence type="ECO:0000313" key="6">
    <source>
        <dbReference type="EMBL" id="KAG2488599.1"/>
    </source>
</evidence>
<dbReference type="Pfam" id="PF00350">
    <property type="entry name" value="Dynamin_N"/>
    <property type="match status" value="2"/>
</dbReference>